<proteinExistence type="predicted"/>
<dbReference type="PROSITE" id="PS50053">
    <property type="entry name" value="UBIQUITIN_2"/>
    <property type="match status" value="1"/>
</dbReference>
<keyword evidence="1" id="KW-0560">Oxidoreductase</keyword>
<evidence type="ECO:0000256" key="1">
    <source>
        <dbReference type="ARBA" id="ARBA00023002"/>
    </source>
</evidence>
<dbReference type="InterPro" id="IPR029071">
    <property type="entry name" value="Ubiquitin-like_domsf"/>
</dbReference>
<feature type="domain" description="Ubiquitin-like" evidence="2">
    <location>
        <begin position="50"/>
        <end position="109"/>
    </location>
</feature>
<dbReference type="SUPFAM" id="SSF54236">
    <property type="entry name" value="Ubiquitin-like"/>
    <property type="match status" value="1"/>
</dbReference>
<dbReference type="Gene3D" id="3.50.50.60">
    <property type="entry name" value="FAD/NAD(P)-binding domain"/>
    <property type="match status" value="1"/>
</dbReference>
<accession>A0A7S4QDW2</accession>
<dbReference type="InterPro" id="IPR050982">
    <property type="entry name" value="Auxin_biosynth/cation_transpt"/>
</dbReference>
<evidence type="ECO:0000313" key="3">
    <source>
        <dbReference type="EMBL" id="CAE4578494.1"/>
    </source>
</evidence>
<dbReference type="PANTHER" id="PTHR43539">
    <property type="entry name" value="FLAVIN-BINDING MONOOXYGENASE-LIKE PROTEIN (AFU_ORTHOLOGUE AFUA_4G09220)"/>
    <property type="match status" value="1"/>
</dbReference>
<dbReference type="InterPro" id="IPR000626">
    <property type="entry name" value="Ubiquitin-like_dom"/>
</dbReference>
<gene>
    <name evidence="3" type="ORF">AMON00008_LOCUS17747</name>
</gene>
<dbReference type="GO" id="GO:0004497">
    <property type="term" value="F:monooxygenase activity"/>
    <property type="evidence" value="ECO:0007669"/>
    <property type="project" value="TreeGrafter"/>
</dbReference>
<dbReference type="PANTHER" id="PTHR43539:SF78">
    <property type="entry name" value="FLAVIN-CONTAINING MONOOXYGENASE"/>
    <property type="match status" value="1"/>
</dbReference>
<dbReference type="InterPro" id="IPR036188">
    <property type="entry name" value="FAD/NAD-bd_sf"/>
</dbReference>
<organism evidence="3">
    <name type="scientific">Alexandrium monilatum</name>
    <dbReference type="NCBI Taxonomy" id="311494"/>
    <lineage>
        <taxon>Eukaryota</taxon>
        <taxon>Sar</taxon>
        <taxon>Alveolata</taxon>
        <taxon>Dinophyceae</taxon>
        <taxon>Gonyaulacales</taxon>
        <taxon>Pyrocystaceae</taxon>
        <taxon>Alexandrium</taxon>
    </lineage>
</organism>
<dbReference type="SUPFAM" id="SSF51905">
    <property type="entry name" value="FAD/NAD(P)-binding domain"/>
    <property type="match status" value="1"/>
</dbReference>
<protein>
    <recommendedName>
        <fullName evidence="2">Ubiquitin-like domain-containing protein</fullName>
    </recommendedName>
</protein>
<dbReference type="AlphaFoldDB" id="A0A7S4QDW2"/>
<name>A0A7S4QDW2_9DINO</name>
<evidence type="ECO:0000259" key="2">
    <source>
        <dbReference type="PROSITE" id="PS50053"/>
    </source>
</evidence>
<sequence length="711" mass="79752">MSFDPWRDLPEPSSLGNGIRVMQSLGLHVMAPEWALAGTGTGRNFSASLRQTTLKVLGSKEELVIPVQTCTTVQDVKAMLSDRLMVPVHQLTFVYKQGCQLRTHRDVEQISRQVTVKGIKSFKAEPHQWPYPIGILGAGYHGMRTGLKWLKDGSSNFVVFDRLDRVGGHFWLKAANKHSRLQSEFASFCVWFGPEFGCDERCGGVPEFGTWATWPDRETVLNHFELAAKEYGLLPNCRFSVDAIALGMIGRKTDHSRHYDLKLRNVDDRMDDRMVDQADGRATPTVQVSGLITAPGSMTANKTVNFPGEDLFDGVIAYGMNNDLPFKSLSGGCVAVVGHGAFAVENVRTCCDAGALKVFLVTRRKNLVCPRLPSWFVHQGSFPVPGWLLLKQFERMFDLAGFGDPFEFPAVHGSRTSDTVLINQPSRFTISDVIFLAAAYGKLALVEDTVKRLSSHTVHLSERTLTRITALIKATGLVGDSRVDRLHKMKEMKGFWADGDCRRPIRSDPCGIEASDFKSLSQGLTSYYNLQQDKFFFDFPREQDIALERGLLEMLPVNTSDKGRPAYVHDAQHNAKTGQILAFVCPKIMQLTLGVGEYMHKCMHRVHPLREHLQLCREEWDEHQKTWQGLGSEHAYVPYPYTEEMVEGWIEDHKDSGGDRSADGNALESAAPTLEADQDYYDASRRWWMSNSSEAHVAWLGKKAVMKSGRR</sequence>
<dbReference type="EMBL" id="HBNR01026281">
    <property type="protein sequence ID" value="CAE4578494.1"/>
    <property type="molecule type" value="Transcribed_RNA"/>
</dbReference>
<dbReference type="CDD" id="cd17039">
    <property type="entry name" value="Ubl_ubiquitin_like"/>
    <property type="match status" value="1"/>
</dbReference>
<reference evidence="3" key="1">
    <citation type="submission" date="2021-01" db="EMBL/GenBank/DDBJ databases">
        <authorList>
            <person name="Corre E."/>
            <person name="Pelletier E."/>
            <person name="Niang G."/>
            <person name="Scheremetjew M."/>
            <person name="Finn R."/>
            <person name="Kale V."/>
            <person name="Holt S."/>
            <person name="Cochrane G."/>
            <person name="Meng A."/>
            <person name="Brown T."/>
            <person name="Cohen L."/>
        </authorList>
    </citation>
    <scope>NUCLEOTIDE SEQUENCE</scope>
    <source>
        <strain evidence="3">CCMP3105</strain>
    </source>
</reference>
<dbReference type="GO" id="GO:0050660">
    <property type="term" value="F:flavin adenine dinucleotide binding"/>
    <property type="evidence" value="ECO:0007669"/>
    <property type="project" value="TreeGrafter"/>
</dbReference>